<reference evidence="7" key="2">
    <citation type="submission" date="2014-07" db="EMBL/GenBank/DDBJ databases">
        <authorList>
            <person name="Hull J."/>
        </authorList>
    </citation>
    <scope>NUCLEOTIDE SEQUENCE</scope>
</reference>
<comment type="similarity">
    <text evidence="2">Belongs to the prokaryotic/mitochondrial release factor family. Mitochondrion-specific ribosomal protein mL62 subfamily.</text>
</comment>
<evidence type="ECO:0000313" key="7">
    <source>
        <dbReference type="EMBL" id="JAG17293.1"/>
    </source>
</evidence>
<dbReference type="SUPFAM" id="SSF110916">
    <property type="entry name" value="Peptidyl-tRNA hydrolase domain-like"/>
    <property type="match status" value="1"/>
</dbReference>
<evidence type="ECO:0000256" key="1">
    <source>
        <dbReference type="ARBA" id="ARBA00013260"/>
    </source>
</evidence>
<feature type="domain" description="Prokaryotic-type class I peptide chain release factors" evidence="6">
    <location>
        <begin position="54"/>
        <end position="184"/>
    </location>
</feature>
<evidence type="ECO:0000256" key="3">
    <source>
        <dbReference type="ARBA" id="ARBA00039441"/>
    </source>
</evidence>
<dbReference type="GO" id="GO:0004045">
    <property type="term" value="F:peptidyl-tRNA hydrolase activity"/>
    <property type="evidence" value="ECO:0007669"/>
    <property type="project" value="UniProtKB-EC"/>
</dbReference>
<evidence type="ECO:0000313" key="9">
    <source>
        <dbReference type="EMBL" id="JAP98632.1"/>
    </source>
</evidence>
<evidence type="ECO:0000256" key="5">
    <source>
        <dbReference type="SAM" id="MobiDB-lite"/>
    </source>
</evidence>
<dbReference type="Pfam" id="PF00472">
    <property type="entry name" value="RF-1"/>
    <property type="match status" value="1"/>
</dbReference>
<dbReference type="GO" id="GO:0070126">
    <property type="term" value="P:mitochondrial translational termination"/>
    <property type="evidence" value="ECO:0007669"/>
    <property type="project" value="TreeGrafter"/>
</dbReference>
<dbReference type="GO" id="GO:0005762">
    <property type="term" value="C:mitochondrial large ribosomal subunit"/>
    <property type="evidence" value="ECO:0007669"/>
    <property type="project" value="TreeGrafter"/>
</dbReference>
<dbReference type="InterPro" id="IPR000352">
    <property type="entry name" value="Pep_chain_release_fac_I"/>
</dbReference>
<organism evidence="7">
    <name type="scientific">Lygus hesperus</name>
    <name type="common">Western plant bug</name>
    <dbReference type="NCBI Taxonomy" id="30085"/>
    <lineage>
        <taxon>Eukaryota</taxon>
        <taxon>Metazoa</taxon>
        <taxon>Ecdysozoa</taxon>
        <taxon>Arthropoda</taxon>
        <taxon>Hexapoda</taxon>
        <taxon>Insecta</taxon>
        <taxon>Pterygota</taxon>
        <taxon>Neoptera</taxon>
        <taxon>Paraneoptera</taxon>
        <taxon>Hemiptera</taxon>
        <taxon>Heteroptera</taxon>
        <taxon>Panheteroptera</taxon>
        <taxon>Cimicomorpha</taxon>
        <taxon>Miridae</taxon>
        <taxon>Mirini</taxon>
        <taxon>Lygus</taxon>
    </lineage>
</organism>
<feature type="region of interest" description="Disordered" evidence="5">
    <location>
        <begin position="167"/>
        <end position="190"/>
    </location>
</feature>
<evidence type="ECO:0000256" key="4">
    <source>
        <dbReference type="ARBA" id="ARBA00041531"/>
    </source>
</evidence>
<dbReference type="PANTHER" id="PTHR11075:SF54">
    <property type="entry name" value="LARGE RIBOSOMAL SUBUNIT PROTEIN ML62"/>
    <property type="match status" value="1"/>
</dbReference>
<evidence type="ECO:0000313" key="10">
    <source>
        <dbReference type="EMBL" id="JAQ01796.1"/>
    </source>
</evidence>
<accession>A0A0A9XEP4</accession>
<dbReference type="Gene3D" id="3.30.160.20">
    <property type="match status" value="1"/>
</dbReference>
<keyword evidence="7" id="KW-0378">Hydrolase</keyword>
<gene>
    <name evidence="7" type="primary">ICT1_1</name>
    <name evidence="9" type="synonym">ICT1_0</name>
    <name evidence="8" type="synonym">ICT1_2</name>
    <name evidence="8" type="ORF">CM83_22997</name>
    <name evidence="7" type="ORF">CM83_22998</name>
    <name evidence="10" type="ORF">g.65308</name>
    <name evidence="9" type="ORF">g.65309</name>
</gene>
<dbReference type="GO" id="GO:0016150">
    <property type="term" value="F:translation release factor activity, codon nonspecific"/>
    <property type="evidence" value="ECO:0007669"/>
    <property type="project" value="TreeGrafter"/>
</dbReference>
<dbReference type="EMBL" id="GBHO01026310">
    <property type="protein sequence ID" value="JAG17294.1"/>
    <property type="molecule type" value="Transcribed_RNA"/>
</dbReference>
<dbReference type="FunFam" id="3.30.160.20:FF:000046">
    <property type="entry name" value="Peptidyl-tRNA hydrolase ICT1"/>
    <property type="match status" value="1"/>
</dbReference>
<evidence type="ECO:0000259" key="6">
    <source>
        <dbReference type="Pfam" id="PF00472"/>
    </source>
</evidence>
<dbReference type="EMBL" id="GDHC01016833">
    <property type="protein sequence ID" value="JAQ01796.1"/>
    <property type="molecule type" value="Transcribed_RNA"/>
</dbReference>
<dbReference type="EC" id="3.1.1.29" evidence="1"/>
<reference evidence="7" key="1">
    <citation type="journal article" date="2014" name="PLoS ONE">
        <title>Transcriptome-Based Identification of ABC Transporters in the Western Tarnished Plant Bug Lygus hesperus.</title>
        <authorList>
            <person name="Hull J.J."/>
            <person name="Chaney K."/>
            <person name="Geib S.M."/>
            <person name="Fabrick J.A."/>
            <person name="Brent C.S."/>
            <person name="Walsh D."/>
            <person name="Lavine L.C."/>
        </authorList>
    </citation>
    <scope>NUCLEOTIDE SEQUENCE</scope>
</reference>
<dbReference type="InterPro" id="IPR052104">
    <property type="entry name" value="Mito_Release_Factor_mL62"/>
</dbReference>
<dbReference type="EMBL" id="GDHC01019996">
    <property type="protein sequence ID" value="JAP98632.1"/>
    <property type="molecule type" value="Transcribed_RNA"/>
</dbReference>
<proteinExistence type="inferred from homology"/>
<evidence type="ECO:0000256" key="2">
    <source>
        <dbReference type="ARBA" id="ARBA00038225"/>
    </source>
</evidence>
<dbReference type="PANTHER" id="PTHR11075">
    <property type="entry name" value="PEPTIDE CHAIN RELEASE FACTOR"/>
    <property type="match status" value="1"/>
</dbReference>
<protein>
    <recommendedName>
        <fullName evidence="3">Large ribosomal subunit protein mL62</fullName>
        <ecNumber evidence="1">3.1.1.29</ecNumber>
    </recommendedName>
    <alternativeName>
        <fullName evidence="4">Peptidyl-tRNA hydrolase ICT1, mitochondrial</fullName>
    </alternativeName>
</protein>
<sequence length="190" mass="21783">MSYRATMIGLKNLGLVTRNLSNFKSALSLSNLYPNSSFTTPVKIPENEKFNGFIPIDKLQISYSKSTGPGGQHINTTNTKVDVRFHVESAEWLSHEVRESLLQKLKNKINKDGFLIVRSDKTRSQIYNQADAMTVLRELIRSVIDKPQTGPSEETVHLLRKRKEAANRKRLELKRTRSSLKESRKDHFEL</sequence>
<evidence type="ECO:0000313" key="8">
    <source>
        <dbReference type="EMBL" id="JAG17294.1"/>
    </source>
</evidence>
<reference evidence="9" key="3">
    <citation type="journal article" date="2016" name="Gigascience">
        <title>De novo construction of an expanded transcriptome assembly for the western tarnished plant bug, Lygus hesperus.</title>
        <authorList>
            <person name="Tassone E.E."/>
            <person name="Geib S.M."/>
            <person name="Hall B."/>
            <person name="Fabrick J.A."/>
            <person name="Brent C.S."/>
            <person name="Hull J.J."/>
        </authorList>
    </citation>
    <scope>NUCLEOTIDE SEQUENCE</scope>
</reference>
<dbReference type="AlphaFoldDB" id="A0A0A9XEP4"/>
<name>A0A0A9XEP4_LYGHE</name>
<dbReference type="EMBL" id="GBHO01026311">
    <property type="protein sequence ID" value="JAG17293.1"/>
    <property type="molecule type" value="Transcribed_RNA"/>
</dbReference>